<comment type="caution">
    <text evidence="2">The sequence shown here is derived from an EMBL/GenBank/DDBJ whole genome shotgun (WGS) entry which is preliminary data.</text>
</comment>
<dbReference type="SMART" id="SM00205">
    <property type="entry name" value="THN"/>
    <property type="match status" value="1"/>
</dbReference>
<evidence type="ECO:0000313" key="2">
    <source>
        <dbReference type="EMBL" id="KAK8132578.1"/>
    </source>
</evidence>
<dbReference type="AlphaFoldDB" id="A0AAW0RCR2"/>
<feature type="signal peptide" evidence="1">
    <location>
        <begin position="1"/>
        <end position="36"/>
    </location>
</feature>
<keyword evidence="3" id="KW-1185">Reference proteome</keyword>
<dbReference type="InterPro" id="IPR037176">
    <property type="entry name" value="Osmotin/thaumatin-like_sf"/>
</dbReference>
<dbReference type="EMBL" id="JAQQWP010000001">
    <property type="protein sequence ID" value="KAK8132578.1"/>
    <property type="molecule type" value="Genomic_DNA"/>
</dbReference>
<dbReference type="Gene3D" id="2.60.110.10">
    <property type="entry name" value="Thaumatin"/>
    <property type="match status" value="1"/>
</dbReference>
<evidence type="ECO:0000313" key="3">
    <source>
        <dbReference type="Proteomes" id="UP001392437"/>
    </source>
</evidence>
<evidence type="ECO:0000256" key="1">
    <source>
        <dbReference type="SAM" id="SignalP"/>
    </source>
</evidence>
<evidence type="ECO:0008006" key="4">
    <source>
        <dbReference type="Google" id="ProtNLM"/>
    </source>
</evidence>
<dbReference type="PRINTS" id="PR00347">
    <property type="entry name" value="THAUMATIN"/>
</dbReference>
<dbReference type="Proteomes" id="UP001392437">
    <property type="component" value="Unassembled WGS sequence"/>
</dbReference>
<dbReference type="PANTHER" id="PTHR31048">
    <property type="entry name" value="OS03G0233200 PROTEIN"/>
    <property type="match status" value="1"/>
</dbReference>
<organism evidence="2 3">
    <name type="scientific">Apiospora kogelbergensis</name>
    <dbReference type="NCBI Taxonomy" id="1337665"/>
    <lineage>
        <taxon>Eukaryota</taxon>
        <taxon>Fungi</taxon>
        <taxon>Dikarya</taxon>
        <taxon>Ascomycota</taxon>
        <taxon>Pezizomycotina</taxon>
        <taxon>Sordariomycetes</taxon>
        <taxon>Xylariomycetidae</taxon>
        <taxon>Amphisphaeriales</taxon>
        <taxon>Apiosporaceae</taxon>
        <taxon>Apiospora</taxon>
    </lineage>
</organism>
<accession>A0AAW0RCR2</accession>
<protein>
    <recommendedName>
        <fullName evidence="4">Thaumatin family protein</fullName>
    </recommendedName>
</protein>
<proteinExistence type="predicted"/>
<dbReference type="Pfam" id="PF00314">
    <property type="entry name" value="Thaumatin"/>
    <property type="match status" value="1"/>
</dbReference>
<dbReference type="PROSITE" id="PS51367">
    <property type="entry name" value="THAUMATIN_2"/>
    <property type="match status" value="1"/>
</dbReference>
<sequence length="420" mass="45682">MEKRSQRRGSRCLMSNYKALVATALLLGSEFPFAAAKVYPSNHESYKFNYLNNSMRYLKPRHNLSKRDNPIPLIVTNNCREELWPGIATQYGDPPESGGFALSPGKTRNLTVSPDWQGRIWGRTNCTTSGDTATCMTGDCFGKMECEFSGAPPATLAEFNLAGGDTRKQTFYDISLVDGYNLPLGIVYHPAPNTTNFPPNLLNAACIATSGYLKEPVRTGTFYTNSSFPIPYEDVQTNSGVSKWCPWDLQAFLPEKPGDGVYPYPDDNVQRPNFDPCKSACAATNNPSDCCTGKYDDPSVCKPSLYSGHAKAMCPDAYSFAFDDHTSTFIVPSGGGWEVVFCPEGRSTNILATFGKQLQKIAQGQLSAEEIKATTMNETFIESQPGTSSSPSSSAAASLGFEDSSMFACVIALTAAFLMI</sequence>
<dbReference type="SUPFAM" id="SSF49870">
    <property type="entry name" value="Osmotin, thaumatin-like protein"/>
    <property type="match status" value="1"/>
</dbReference>
<feature type="chain" id="PRO_5043620483" description="Thaumatin family protein" evidence="1">
    <location>
        <begin position="37"/>
        <end position="420"/>
    </location>
</feature>
<reference evidence="2 3" key="1">
    <citation type="submission" date="2023-01" db="EMBL/GenBank/DDBJ databases">
        <title>Analysis of 21 Apiospora genomes using comparative genomics revels a genus with tremendous synthesis potential of carbohydrate active enzymes and secondary metabolites.</title>
        <authorList>
            <person name="Sorensen T."/>
        </authorList>
    </citation>
    <scope>NUCLEOTIDE SEQUENCE [LARGE SCALE GENOMIC DNA]</scope>
    <source>
        <strain evidence="2 3">CBS 117206</strain>
    </source>
</reference>
<dbReference type="InterPro" id="IPR001938">
    <property type="entry name" value="Thaumatin"/>
</dbReference>
<keyword evidence="1" id="KW-0732">Signal</keyword>
<name>A0AAW0RCR2_9PEZI</name>
<gene>
    <name evidence="2" type="ORF">PG999_000751</name>
</gene>